<dbReference type="Proteomes" id="UP000807825">
    <property type="component" value="Unassembled WGS sequence"/>
</dbReference>
<dbReference type="SUPFAM" id="SSF53850">
    <property type="entry name" value="Periplasmic binding protein-like II"/>
    <property type="match status" value="1"/>
</dbReference>
<proteinExistence type="inferred from homology"/>
<organism evidence="5 6">
    <name type="scientific">Desulfomonile tiedjei</name>
    <dbReference type="NCBI Taxonomy" id="2358"/>
    <lineage>
        <taxon>Bacteria</taxon>
        <taxon>Pseudomonadati</taxon>
        <taxon>Thermodesulfobacteriota</taxon>
        <taxon>Desulfomonilia</taxon>
        <taxon>Desulfomonilales</taxon>
        <taxon>Desulfomonilaceae</taxon>
        <taxon>Desulfomonile</taxon>
    </lineage>
</organism>
<dbReference type="PANTHER" id="PTHR30024">
    <property type="entry name" value="ALIPHATIC SULFONATES-BINDING PROTEIN-RELATED"/>
    <property type="match status" value="1"/>
</dbReference>
<evidence type="ECO:0000313" key="6">
    <source>
        <dbReference type="Proteomes" id="UP000807825"/>
    </source>
</evidence>
<comment type="caution">
    <text evidence="5">The sequence shown here is derived from an EMBL/GenBank/DDBJ whole genome shotgun (WGS) entry which is preliminary data.</text>
</comment>
<dbReference type="SUPFAM" id="SSF103088">
    <property type="entry name" value="OmpA-like"/>
    <property type="match status" value="1"/>
</dbReference>
<dbReference type="InterPro" id="IPR015168">
    <property type="entry name" value="SsuA/THI5"/>
</dbReference>
<keyword evidence="3" id="KW-0732">Signal</keyword>
<evidence type="ECO:0000256" key="2">
    <source>
        <dbReference type="ARBA" id="ARBA00010742"/>
    </source>
</evidence>
<dbReference type="Gene3D" id="3.40.190.10">
    <property type="entry name" value="Periplasmic binding protein-like II"/>
    <property type="match status" value="2"/>
</dbReference>
<evidence type="ECO:0000256" key="1">
    <source>
        <dbReference type="ARBA" id="ARBA00004418"/>
    </source>
</evidence>
<dbReference type="AlphaFoldDB" id="A0A9D6UYJ9"/>
<dbReference type="Pfam" id="PF09084">
    <property type="entry name" value="NMT1"/>
    <property type="match status" value="1"/>
</dbReference>
<evidence type="ECO:0000259" key="4">
    <source>
        <dbReference type="Pfam" id="PF09084"/>
    </source>
</evidence>
<comment type="similarity">
    <text evidence="2">Belongs to the bacterial solute-binding protein SsuA/TauA family.</text>
</comment>
<evidence type="ECO:0000256" key="3">
    <source>
        <dbReference type="ARBA" id="ARBA00022729"/>
    </source>
</evidence>
<reference evidence="5" key="1">
    <citation type="submission" date="2020-07" db="EMBL/GenBank/DDBJ databases">
        <title>Huge and variable diversity of episymbiotic CPR bacteria and DPANN archaea in groundwater ecosystems.</title>
        <authorList>
            <person name="He C.Y."/>
            <person name="Keren R."/>
            <person name="Whittaker M."/>
            <person name="Farag I.F."/>
            <person name="Doudna J."/>
            <person name="Cate J.H.D."/>
            <person name="Banfield J.F."/>
        </authorList>
    </citation>
    <scope>NUCLEOTIDE SEQUENCE</scope>
    <source>
        <strain evidence="5">NC_groundwater_1664_Pr3_B-0.1um_52_9</strain>
    </source>
</reference>
<dbReference type="GO" id="GO:0042597">
    <property type="term" value="C:periplasmic space"/>
    <property type="evidence" value="ECO:0007669"/>
    <property type="project" value="UniProtKB-SubCell"/>
</dbReference>
<feature type="domain" description="SsuA/THI5-like" evidence="4">
    <location>
        <begin position="150"/>
        <end position="281"/>
    </location>
</feature>
<dbReference type="PANTHER" id="PTHR30024:SF47">
    <property type="entry name" value="TAURINE-BINDING PERIPLASMIC PROTEIN"/>
    <property type="match status" value="1"/>
</dbReference>
<sequence>MRIPVSLSFLVIMTVLVLAPGIPRESCVAAKSAPMTEATHAQVGSISGATETKVPIITWGGDVATILANGNSRTTSKNSVFGTSGLKFELVRMDDFKKQVEMFIRGETPYLRGTMGMINMAAEVLSRDPRTTPIVIYQMTWSAGGDCLVVKGGIKTVKDLKGKTIAVQAYGPHVDYLGTLLKGAGLSAKDVTIRWTDDLTGTDKTPATAFQKENVDAAFVIIPDGLMLTSGGTVGTGAEGSIKGARILLSTKTANRIIADVYAVRSDYFDAHRDKVQAFVHGLFLAEQQTKELFANKDQRKSEFKDTVTASAQILFDSPQAIPDAEALYADCEYVGFPGNVKFFGDPDWPRSFARLTEEIQSTLVSIGLMAKKTPLQHAVWDYNVFRPGLKGIEAVQAPKFKPEDVAKVVERRRAMGALEEGELFSFEIYFSPNQNTFAAETYADDFEKVVQLASTFGGAIIIVEGHSDPSGYLGRKKKGATEVELKRIEQAAKNLSLTRSISVRDSAMDWAKTKHVSLDPSQFTVVGHGIRQPKSGMCGNEPCAPKTKEEWLSNMRVTFRIIQVEAETSVFTPLE</sequence>
<name>A0A9D6UYJ9_9BACT</name>
<dbReference type="InterPro" id="IPR036737">
    <property type="entry name" value="OmpA-like_sf"/>
</dbReference>
<dbReference type="EMBL" id="JACRDE010000136">
    <property type="protein sequence ID" value="MBI5248765.1"/>
    <property type="molecule type" value="Genomic_DNA"/>
</dbReference>
<evidence type="ECO:0000313" key="5">
    <source>
        <dbReference type="EMBL" id="MBI5248765.1"/>
    </source>
</evidence>
<comment type="subcellular location">
    <subcellularLocation>
        <location evidence="1">Periplasm</location>
    </subcellularLocation>
</comment>
<dbReference type="Gene3D" id="3.30.1330.60">
    <property type="entry name" value="OmpA-like domain"/>
    <property type="match status" value="1"/>
</dbReference>
<protein>
    <submittedName>
        <fullName evidence="5">ABC transporter substrate-binding protein</fullName>
    </submittedName>
</protein>
<accession>A0A9D6UYJ9</accession>
<gene>
    <name evidence="5" type="ORF">HY912_04660</name>
</gene>